<gene>
    <name evidence="1" type="ORF">RADP37_04640</name>
</gene>
<proteinExistence type="predicted"/>
<sequence>MVRRCSVPGGKALPFAPDPLSARTLRALDPMSWLSLWPDRAGEPCSPADCRCHPRGQGVGEAAPLPRGRPQGGT</sequence>
<accession>A0A4Y1N2F7</accession>
<protein>
    <submittedName>
        <fullName evidence="1">Uncharacterized protein</fullName>
    </submittedName>
</protein>
<dbReference type="AlphaFoldDB" id="A0A4Y1N2F7"/>
<evidence type="ECO:0000313" key="1">
    <source>
        <dbReference type="EMBL" id="AWV24432.1"/>
    </source>
</evidence>
<name>A0A4Y1N2F7_9PROT</name>
<organism evidence="1">
    <name type="scientific">Roseomonas mucosa</name>
    <dbReference type="NCBI Taxonomy" id="207340"/>
    <lineage>
        <taxon>Bacteria</taxon>
        <taxon>Pseudomonadati</taxon>
        <taxon>Pseudomonadota</taxon>
        <taxon>Alphaproteobacteria</taxon>
        <taxon>Acetobacterales</taxon>
        <taxon>Roseomonadaceae</taxon>
        <taxon>Roseomonas</taxon>
    </lineage>
</organism>
<reference evidence="1" key="1">
    <citation type="submission" date="2017-12" db="EMBL/GenBank/DDBJ databases">
        <authorList>
            <person name="Martens C."/>
            <person name="Dahlstrom E."/>
            <person name="Barbian K."/>
            <person name="Sykora L."/>
            <person name="Ricklefs S."/>
            <person name="Bruno D."/>
            <person name="Anzick I."/>
            <person name="Myles I."/>
            <person name="Datta S.K."/>
        </authorList>
    </citation>
    <scope>NUCLEOTIDE SEQUENCE</scope>
    <source>
        <strain evidence="1">AD2</strain>
    </source>
</reference>
<dbReference type="EMBL" id="CP025189">
    <property type="protein sequence ID" value="AWV24432.1"/>
    <property type="molecule type" value="Genomic_DNA"/>
</dbReference>